<dbReference type="GO" id="GO:0003676">
    <property type="term" value="F:nucleic acid binding"/>
    <property type="evidence" value="ECO:0007669"/>
    <property type="project" value="InterPro"/>
</dbReference>
<dbReference type="Pfam" id="PF24764">
    <property type="entry name" value="rva_4"/>
    <property type="match status" value="1"/>
</dbReference>
<gene>
    <name evidence="2" type="ORF">JOF28_002434</name>
</gene>
<dbReference type="InterPro" id="IPR001584">
    <property type="entry name" value="Integrase_cat-core"/>
</dbReference>
<evidence type="ECO:0000259" key="1">
    <source>
        <dbReference type="PROSITE" id="PS50994"/>
    </source>
</evidence>
<dbReference type="SUPFAM" id="SSF53098">
    <property type="entry name" value="Ribonuclease H-like"/>
    <property type="match status" value="1"/>
</dbReference>
<dbReference type="Gene3D" id="3.30.420.10">
    <property type="entry name" value="Ribonuclease H-like superfamily/Ribonuclease H"/>
    <property type="match status" value="1"/>
</dbReference>
<dbReference type="InterPro" id="IPR058913">
    <property type="entry name" value="Integrase_dom_put"/>
</dbReference>
<dbReference type="GO" id="GO:0015074">
    <property type="term" value="P:DNA integration"/>
    <property type="evidence" value="ECO:0007669"/>
    <property type="project" value="InterPro"/>
</dbReference>
<dbReference type="RefSeq" id="WP_209705990.1">
    <property type="nucleotide sequence ID" value="NZ_JAFIDA010000001.1"/>
</dbReference>
<dbReference type="Pfam" id="PF13683">
    <property type="entry name" value="rve_3"/>
    <property type="match status" value="1"/>
</dbReference>
<dbReference type="PANTHER" id="PTHR47515:SF2">
    <property type="entry name" value="INTEGRASE CORE DOMAIN PROTEIN"/>
    <property type="match status" value="1"/>
</dbReference>
<comment type="caution">
    <text evidence="2">The sequence shown here is derived from an EMBL/GenBank/DDBJ whole genome shotgun (WGS) entry which is preliminary data.</text>
</comment>
<feature type="domain" description="Integrase catalytic" evidence="1">
    <location>
        <begin position="106"/>
        <end position="277"/>
    </location>
</feature>
<accession>A0A940PNG5</accession>
<dbReference type="PROSITE" id="PS50994">
    <property type="entry name" value="INTEGRASE"/>
    <property type="match status" value="1"/>
</dbReference>
<dbReference type="InterPro" id="IPR012337">
    <property type="entry name" value="RNaseH-like_sf"/>
</dbReference>
<keyword evidence="3" id="KW-1185">Reference proteome</keyword>
<dbReference type="InterPro" id="IPR036397">
    <property type="entry name" value="RNaseH_sf"/>
</dbReference>
<evidence type="ECO:0000313" key="3">
    <source>
        <dbReference type="Proteomes" id="UP000675163"/>
    </source>
</evidence>
<protein>
    <submittedName>
        <fullName evidence="2">Transposase InsO family protein</fullName>
    </submittedName>
</protein>
<sequence length="360" mass="40674">MHRNPLLILAITVQGLSYRDAAFAPQSRAPHTSPHQTAPEIRDRILALRESLTVEGSDAGADTICSYLARENIVVSRTTVWRVLQRAHHITPQPQKRPRSSWKRFEASQPNEMWQSDFTHWQLTSGQEVEIVGWLDDHARFLTHLTVHHRVTGKIVVETFTTAAQTHGFPASTLTDNGMVYTARLARGGRQAGLNAFETLLRIEGITQKNGRPYKPTTQGKIERFWQTLKKYLAQHPADTITDLQNVLDQFREFYNEQRPHRALGRKTPAFAYALIPKASPAKPSSPALWQVRYDIVDANGSITLRYAGKLRHLGIGRGYARTEVICLVNGDHATVITHTGEVLGEYTIDTQKNYQKKNT</sequence>
<reference evidence="2" key="1">
    <citation type="submission" date="2021-02" db="EMBL/GenBank/DDBJ databases">
        <title>Sequencing the genomes of 1000 actinobacteria strains.</title>
        <authorList>
            <person name="Klenk H.-P."/>
        </authorList>
    </citation>
    <scope>NUCLEOTIDE SEQUENCE</scope>
    <source>
        <strain evidence="2">DSM 22850</strain>
    </source>
</reference>
<name>A0A940PNG5_9MICO</name>
<dbReference type="Proteomes" id="UP000675163">
    <property type="component" value="Unassembled WGS sequence"/>
</dbReference>
<dbReference type="AlphaFoldDB" id="A0A940PNG5"/>
<organism evidence="2 3">
    <name type="scientific">Leucobacter exalbidus</name>
    <dbReference type="NCBI Taxonomy" id="662960"/>
    <lineage>
        <taxon>Bacteria</taxon>
        <taxon>Bacillati</taxon>
        <taxon>Actinomycetota</taxon>
        <taxon>Actinomycetes</taxon>
        <taxon>Micrococcales</taxon>
        <taxon>Microbacteriaceae</taxon>
        <taxon>Leucobacter</taxon>
    </lineage>
</organism>
<proteinExistence type="predicted"/>
<evidence type="ECO:0000313" key="2">
    <source>
        <dbReference type="EMBL" id="MBP1327202.1"/>
    </source>
</evidence>
<dbReference type="EMBL" id="JAFIDA010000001">
    <property type="protein sequence ID" value="MBP1327202.1"/>
    <property type="molecule type" value="Genomic_DNA"/>
</dbReference>
<dbReference type="PANTHER" id="PTHR47515">
    <property type="entry name" value="LOW CALCIUM RESPONSE LOCUS PROTEIN T"/>
    <property type="match status" value="1"/>
</dbReference>